<evidence type="ECO:0000313" key="4">
    <source>
        <dbReference type="Proteomes" id="UP000031561"/>
    </source>
</evidence>
<dbReference type="Proteomes" id="UP000031561">
    <property type="component" value="Unassembled WGS sequence"/>
</dbReference>
<sequence>MGHLKPNSVWSYKPWWCQPWSILLTGCSVITALLYFLPWLWLASLLAVPVAAWMIFFVGIYPRIMARDRTQHDPP</sequence>
<proteinExistence type="predicted"/>
<gene>
    <name evidence="3" type="ORF">QQ91_0008075</name>
</gene>
<dbReference type="PROSITE" id="PS51257">
    <property type="entry name" value="PROKAR_LIPOPROTEIN"/>
    <property type="match status" value="1"/>
</dbReference>
<feature type="transmembrane region" description="Helical" evidence="1">
    <location>
        <begin position="20"/>
        <end position="37"/>
    </location>
</feature>
<dbReference type="EMBL" id="JTHE03000044">
    <property type="protein sequence ID" value="MCM1982779.1"/>
    <property type="molecule type" value="Genomic_DNA"/>
</dbReference>
<protein>
    <recommendedName>
        <fullName evidence="2">DUF6737 domain-containing protein</fullName>
    </recommendedName>
</protein>
<keyword evidence="1" id="KW-0472">Membrane</keyword>
<keyword evidence="1" id="KW-1133">Transmembrane helix</keyword>
<organism evidence="3 4">
    <name type="scientific">Lyngbya confervoides BDU141951</name>
    <dbReference type="NCBI Taxonomy" id="1574623"/>
    <lineage>
        <taxon>Bacteria</taxon>
        <taxon>Bacillati</taxon>
        <taxon>Cyanobacteriota</taxon>
        <taxon>Cyanophyceae</taxon>
        <taxon>Oscillatoriophycideae</taxon>
        <taxon>Oscillatoriales</taxon>
        <taxon>Microcoleaceae</taxon>
        <taxon>Lyngbya</taxon>
    </lineage>
</organism>
<name>A0ABD4T2A1_9CYAN</name>
<dbReference type="RefSeq" id="WP_166274764.1">
    <property type="nucleotide sequence ID" value="NZ_JTHE03000044.1"/>
</dbReference>
<keyword evidence="4" id="KW-1185">Reference proteome</keyword>
<dbReference type="AlphaFoldDB" id="A0ABD4T2A1"/>
<dbReference type="Pfam" id="PF20522">
    <property type="entry name" value="DUF6737"/>
    <property type="match status" value="1"/>
</dbReference>
<dbReference type="InterPro" id="IPR046625">
    <property type="entry name" value="DUF6737"/>
</dbReference>
<accession>A0ABD4T2A1</accession>
<evidence type="ECO:0000256" key="1">
    <source>
        <dbReference type="SAM" id="Phobius"/>
    </source>
</evidence>
<keyword evidence="1" id="KW-0812">Transmembrane</keyword>
<feature type="domain" description="DUF6737" evidence="2">
    <location>
        <begin position="8"/>
        <end position="63"/>
    </location>
</feature>
<evidence type="ECO:0000259" key="2">
    <source>
        <dbReference type="Pfam" id="PF20522"/>
    </source>
</evidence>
<reference evidence="3 4" key="1">
    <citation type="journal article" date="2015" name="Genome Announc.">
        <title>Draft Genome Sequence of Filamentous Marine Cyanobacterium Lyngbya confervoides Strain BDU141951.</title>
        <authorList>
            <person name="Chandrababunaidu M.M."/>
            <person name="Sen D."/>
            <person name="Tripathy S."/>
        </authorList>
    </citation>
    <scope>NUCLEOTIDE SEQUENCE [LARGE SCALE GENOMIC DNA]</scope>
    <source>
        <strain evidence="3 4">BDU141951</strain>
    </source>
</reference>
<feature type="transmembrane region" description="Helical" evidence="1">
    <location>
        <begin position="43"/>
        <end position="61"/>
    </location>
</feature>
<evidence type="ECO:0000313" key="3">
    <source>
        <dbReference type="EMBL" id="MCM1982779.1"/>
    </source>
</evidence>
<comment type="caution">
    <text evidence="3">The sequence shown here is derived from an EMBL/GenBank/DDBJ whole genome shotgun (WGS) entry which is preliminary data.</text>
</comment>